<protein>
    <recommendedName>
        <fullName evidence="9">Tubulin-specific chaperone C</fullName>
    </recommendedName>
    <alternativeName>
        <fullName evidence="10">Tubulin-folding cofactor C</fullName>
    </alternativeName>
</protein>
<feature type="compositionally biased region" description="Basic and acidic residues" evidence="11">
    <location>
        <begin position="9"/>
        <end position="26"/>
    </location>
</feature>
<evidence type="ECO:0000256" key="11">
    <source>
        <dbReference type="SAM" id="MobiDB-lite"/>
    </source>
</evidence>
<dbReference type="Gene3D" id="1.20.58.1250">
    <property type="entry name" value="Tubulin Binding Cofactor C, N-terminal domain"/>
    <property type="match status" value="1"/>
</dbReference>
<dbReference type="InterPro" id="IPR031925">
    <property type="entry name" value="TBCC_N"/>
</dbReference>
<reference evidence="13" key="1">
    <citation type="submission" date="2025-08" db="UniProtKB">
        <authorList>
            <consortium name="Ensembl"/>
        </authorList>
    </citation>
    <scope>IDENTIFICATION</scope>
</reference>
<dbReference type="Ensembl" id="ENSPKIT00000010353.1">
    <property type="protein sequence ID" value="ENSPKIP00000029556.1"/>
    <property type="gene ID" value="ENSPKIG00000010761.1"/>
</dbReference>
<name>A0A3B3SHQ8_9TELE</name>
<dbReference type="InterPro" id="IPR012945">
    <property type="entry name" value="Tubulin-bd_cofactor_C_dom"/>
</dbReference>
<dbReference type="FunFam" id="2.160.20.70:FF:000007">
    <property type="entry name" value="tubulin-specific chaperone C"/>
    <property type="match status" value="1"/>
</dbReference>
<dbReference type="KEGG" id="pki:111848447"/>
<dbReference type="CTD" id="6903"/>
<dbReference type="Pfam" id="PF16752">
    <property type="entry name" value="TBCC_N"/>
    <property type="match status" value="1"/>
</dbReference>
<evidence type="ECO:0000256" key="1">
    <source>
        <dbReference type="ARBA" id="ARBA00004496"/>
    </source>
</evidence>
<dbReference type="OrthoDB" id="194775at2759"/>
<keyword evidence="3" id="KW-0963">Cytoplasm</keyword>
<evidence type="ECO:0000256" key="5">
    <source>
        <dbReference type="ARBA" id="ARBA00022990"/>
    </source>
</evidence>
<reference evidence="13" key="2">
    <citation type="submission" date="2025-09" db="UniProtKB">
        <authorList>
            <consortium name="Ensembl"/>
        </authorList>
    </citation>
    <scope>IDENTIFICATION</scope>
</reference>
<dbReference type="InterPro" id="IPR027684">
    <property type="entry name" value="TBCC"/>
</dbReference>
<dbReference type="PROSITE" id="PS51329">
    <property type="entry name" value="C_CAP_COFACTOR_C"/>
    <property type="match status" value="1"/>
</dbReference>
<comment type="function">
    <text evidence="8">Tubulin-folding protein; involved in the final step of the tubulin folding pathway.</text>
</comment>
<comment type="similarity">
    <text evidence="2">Belongs to the TBCC family.</text>
</comment>
<evidence type="ECO:0000256" key="8">
    <source>
        <dbReference type="ARBA" id="ARBA00058607"/>
    </source>
</evidence>
<dbReference type="AlphaFoldDB" id="A0A3B3SHQ8"/>
<evidence type="ECO:0000256" key="7">
    <source>
        <dbReference type="ARBA" id="ARBA00026055"/>
    </source>
</evidence>
<evidence type="ECO:0000256" key="6">
    <source>
        <dbReference type="ARBA" id="ARBA00023186"/>
    </source>
</evidence>
<sequence length="344" mass="37905">MEALVLPEDESHKGNGDTVKVPDRLLKREQVRQEEVERRKEAKESKSVAEEKIDYFSNAFGTERVTVEELLSGCSAENGGAAAAVLEDVSSRIQRLQKFLNDSMPFLTQYELRQAQASLQKLQGALADKRDEVMPKKRFAFRSRNSAPSKTKMSSALPAQPAAEKGGSAFVDGAGVGVTGQCGFSNVSSQVLSKGPDEIWKRDVLLTHLTGCRVRLYGAPSTLHIKHIRDSEILCGPVSGSVFVDDCSGCTLAVPCQQLRTHNTGDTRIYLHVTSRAIIEDCTGVSFAPFSWTYPALDADFEASGLDKCRNNWSQVDDFNWLAADTPSPNWTLIPESERRTSWD</sequence>
<evidence type="ECO:0000256" key="3">
    <source>
        <dbReference type="ARBA" id="ARBA00022490"/>
    </source>
</evidence>
<dbReference type="GO" id="GO:0005829">
    <property type="term" value="C:cytosol"/>
    <property type="evidence" value="ECO:0007669"/>
    <property type="project" value="UniProtKB-ARBA"/>
</dbReference>
<keyword evidence="6" id="KW-0143">Chaperone</keyword>
<evidence type="ECO:0000256" key="10">
    <source>
        <dbReference type="ARBA" id="ARBA00079876"/>
    </source>
</evidence>
<dbReference type="SMART" id="SM00673">
    <property type="entry name" value="CARP"/>
    <property type="match status" value="2"/>
</dbReference>
<accession>A0A3B3SHQ8</accession>
<evidence type="ECO:0000256" key="9">
    <source>
        <dbReference type="ARBA" id="ARBA00067872"/>
    </source>
</evidence>
<feature type="region of interest" description="Disordered" evidence="11">
    <location>
        <begin position="1"/>
        <end position="26"/>
    </location>
</feature>
<dbReference type="InterPro" id="IPR038397">
    <property type="entry name" value="TBCC_N_sf"/>
</dbReference>
<dbReference type="STRING" id="1676925.ENSPKIP00000029556"/>
<keyword evidence="4" id="KW-0597">Phosphoprotein</keyword>
<evidence type="ECO:0000256" key="2">
    <source>
        <dbReference type="ARBA" id="ARBA00008848"/>
    </source>
</evidence>
<evidence type="ECO:0000256" key="4">
    <source>
        <dbReference type="ARBA" id="ARBA00022553"/>
    </source>
</evidence>
<keyword evidence="5" id="KW-0007">Acetylation</keyword>
<dbReference type="GO" id="GO:0007021">
    <property type="term" value="P:tubulin complex assembly"/>
    <property type="evidence" value="ECO:0007669"/>
    <property type="project" value="TreeGrafter"/>
</dbReference>
<feature type="domain" description="C-CAP/cofactor C-like" evidence="12">
    <location>
        <begin position="158"/>
        <end position="321"/>
    </location>
</feature>
<proteinExistence type="inferred from homology"/>
<dbReference type="Gene3D" id="2.160.20.70">
    <property type="match status" value="1"/>
</dbReference>
<dbReference type="InterPro" id="IPR017901">
    <property type="entry name" value="C-CAP_CF_C-like"/>
</dbReference>
<dbReference type="GO" id="GO:0007023">
    <property type="term" value="P:post-chaperonin tubulin folding pathway"/>
    <property type="evidence" value="ECO:0007669"/>
    <property type="project" value="InterPro"/>
</dbReference>
<dbReference type="PANTHER" id="PTHR15139">
    <property type="entry name" value="TUBULIN FOLDING COFACTOR C"/>
    <property type="match status" value="1"/>
</dbReference>
<keyword evidence="14" id="KW-1185">Reference proteome</keyword>
<dbReference type="Pfam" id="PF07986">
    <property type="entry name" value="TBCC"/>
    <property type="match status" value="1"/>
</dbReference>
<organism evidence="13 14">
    <name type="scientific">Paramormyrops kingsleyae</name>
    <dbReference type="NCBI Taxonomy" id="1676925"/>
    <lineage>
        <taxon>Eukaryota</taxon>
        <taxon>Metazoa</taxon>
        <taxon>Chordata</taxon>
        <taxon>Craniata</taxon>
        <taxon>Vertebrata</taxon>
        <taxon>Euteleostomi</taxon>
        <taxon>Actinopterygii</taxon>
        <taxon>Neopterygii</taxon>
        <taxon>Teleostei</taxon>
        <taxon>Osteoglossocephala</taxon>
        <taxon>Osteoglossomorpha</taxon>
        <taxon>Osteoglossiformes</taxon>
        <taxon>Mormyridae</taxon>
        <taxon>Paramormyrops</taxon>
    </lineage>
</organism>
<dbReference type="GO" id="GO:0015631">
    <property type="term" value="F:tubulin binding"/>
    <property type="evidence" value="ECO:0007669"/>
    <property type="project" value="InterPro"/>
</dbReference>
<dbReference type="GeneTree" id="ENSGT00940000162058"/>
<evidence type="ECO:0000259" key="12">
    <source>
        <dbReference type="PROSITE" id="PS51329"/>
    </source>
</evidence>
<evidence type="ECO:0000313" key="14">
    <source>
        <dbReference type="Proteomes" id="UP000261540"/>
    </source>
</evidence>
<dbReference type="PANTHER" id="PTHR15139:SF0">
    <property type="entry name" value="TUBULIN-SPECIFIC CHAPERONE C"/>
    <property type="match status" value="1"/>
</dbReference>
<dbReference type="InterPro" id="IPR006599">
    <property type="entry name" value="CARP_motif"/>
</dbReference>
<dbReference type="InterPro" id="IPR016098">
    <property type="entry name" value="CAP/MinC_C"/>
</dbReference>
<comment type="subunit">
    <text evidence="7">Supercomplex made of cofactors A to E. Cofactors A and D function by capturing and stabilizing tubulin in a quasi-native conformation. Cofactor E binds to the cofactor D-tubulin complex; interaction with cofactor C then causes the release of tubulin polypeptides that are committed to the native state.</text>
</comment>
<dbReference type="FunFam" id="1.20.58.1250:FF:000001">
    <property type="entry name" value="Tubulin-specific chaperone C"/>
    <property type="match status" value="1"/>
</dbReference>
<dbReference type="Proteomes" id="UP000261540">
    <property type="component" value="Unplaced"/>
</dbReference>
<evidence type="ECO:0000313" key="13">
    <source>
        <dbReference type="Ensembl" id="ENSPKIP00000029556.1"/>
    </source>
</evidence>
<comment type="subcellular location">
    <subcellularLocation>
        <location evidence="1">Cytoplasm</location>
    </subcellularLocation>
</comment>